<proteinExistence type="predicted"/>
<dbReference type="OrthoDB" id="5132222at2759"/>
<sequence length="197" mass="21513">MAAAALCPMITTADQITVTSSNNDRELADAEPSVQPSVKLSASQDQAKLQHNIGRCQRRGTHDGEDRSPIDDGVTDQGRDDFTQLPRKRRKISISTSTTATHKNSAQAADTSAVHQFSVTTGSKNNNPTPQRDVEVSVTLLASNLQGGPRWERRQLKLLSNFEEWPLDDAVLKRVTVDRVATSPEKEALKEPKAASL</sequence>
<dbReference type="RefSeq" id="XP_003661532.1">
    <property type="nucleotide sequence ID" value="XM_003661484.1"/>
</dbReference>
<keyword evidence="3" id="KW-1185">Reference proteome</keyword>
<feature type="compositionally biased region" description="Polar residues" evidence="1">
    <location>
        <begin position="93"/>
        <end position="112"/>
    </location>
</feature>
<organism evidence="2 3">
    <name type="scientific">Thermothelomyces thermophilus (strain ATCC 42464 / BCRC 31852 / DSM 1799)</name>
    <name type="common">Sporotrichum thermophile</name>
    <dbReference type="NCBI Taxonomy" id="573729"/>
    <lineage>
        <taxon>Eukaryota</taxon>
        <taxon>Fungi</taxon>
        <taxon>Dikarya</taxon>
        <taxon>Ascomycota</taxon>
        <taxon>Pezizomycotina</taxon>
        <taxon>Sordariomycetes</taxon>
        <taxon>Sordariomycetidae</taxon>
        <taxon>Sordariales</taxon>
        <taxon>Chaetomiaceae</taxon>
        <taxon>Thermothelomyces</taxon>
    </lineage>
</organism>
<feature type="compositionally biased region" description="Basic and acidic residues" evidence="1">
    <location>
        <begin position="60"/>
        <end position="70"/>
    </location>
</feature>
<evidence type="ECO:0000313" key="2">
    <source>
        <dbReference type="EMBL" id="AEO56287.1"/>
    </source>
</evidence>
<dbReference type="GeneID" id="11510337"/>
<dbReference type="HOGENOM" id="CLU_1385032_0_0_1"/>
<accession>G2Q8U2</accession>
<gene>
    <name evidence="2" type="ORF">MYCTH_2125251</name>
</gene>
<evidence type="ECO:0000256" key="1">
    <source>
        <dbReference type="SAM" id="MobiDB-lite"/>
    </source>
</evidence>
<dbReference type="AlphaFoldDB" id="G2Q8U2"/>
<dbReference type="Proteomes" id="UP000007322">
    <property type="component" value="Chromosome 2"/>
</dbReference>
<feature type="region of interest" description="Disordered" evidence="1">
    <location>
        <begin position="22"/>
        <end position="112"/>
    </location>
</feature>
<protein>
    <submittedName>
        <fullName evidence="2">Uncharacterized protein</fullName>
    </submittedName>
</protein>
<dbReference type="EMBL" id="CP003003">
    <property type="protein sequence ID" value="AEO56287.1"/>
    <property type="molecule type" value="Genomic_DNA"/>
</dbReference>
<feature type="compositionally biased region" description="Polar residues" evidence="1">
    <location>
        <begin position="34"/>
        <end position="49"/>
    </location>
</feature>
<dbReference type="VEuPathDB" id="FungiDB:MYCTH_2125251"/>
<evidence type="ECO:0000313" key="3">
    <source>
        <dbReference type="Proteomes" id="UP000007322"/>
    </source>
</evidence>
<name>G2Q8U2_THET4</name>
<reference evidence="2 3" key="1">
    <citation type="journal article" date="2011" name="Nat. Biotechnol.">
        <title>Comparative genomic analysis of the thermophilic biomass-degrading fungi Myceliophthora thermophila and Thielavia terrestris.</title>
        <authorList>
            <person name="Berka R.M."/>
            <person name="Grigoriev I.V."/>
            <person name="Otillar R."/>
            <person name="Salamov A."/>
            <person name="Grimwood J."/>
            <person name="Reid I."/>
            <person name="Ishmael N."/>
            <person name="John T."/>
            <person name="Darmond C."/>
            <person name="Moisan M.-C."/>
            <person name="Henrissat B."/>
            <person name="Coutinho P.M."/>
            <person name="Lombard V."/>
            <person name="Natvig D.O."/>
            <person name="Lindquist E."/>
            <person name="Schmutz J."/>
            <person name="Lucas S."/>
            <person name="Harris P."/>
            <person name="Powlowski J."/>
            <person name="Bellemare A."/>
            <person name="Taylor D."/>
            <person name="Butler G."/>
            <person name="de Vries R.P."/>
            <person name="Allijn I.E."/>
            <person name="van den Brink J."/>
            <person name="Ushinsky S."/>
            <person name="Storms R."/>
            <person name="Powell A.J."/>
            <person name="Paulsen I.T."/>
            <person name="Elbourne L.D.H."/>
            <person name="Baker S.E."/>
            <person name="Magnuson J."/>
            <person name="LaBoissiere S."/>
            <person name="Clutterbuck A.J."/>
            <person name="Martinez D."/>
            <person name="Wogulis M."/>
            <person name="de Leon A.L."/>
            <person name="Rey M.W."/>
            <person name="Tsang A."/>
        </authorList>
    </citation>
    <scope>NUCLEOTIDE SEQUENCE [LARGE SCALE GENOMIC DNA]</scope>
    <source>
        <strain evidence="3">ATCC 42464 / BCRC 31852 / DSM 1799</strain>
    </source>
</reference>
<dbReference type="InParanoid" id="G2Q8U2"/>
<dbReference type="KEGG" id="mtm:MYCTH_2125251"/>